<gene>
    <name evidence="11" type="primary">crtI</name>
    <name evidence="11" type="ORF">QID03_05320</name>
</gene>
<dbReference type="Proteomes" id="UP001529245">
    <property type="component" value="Unassembled WGS sequence"/>
</dbReference>
<dbReference type="RefSeq" id="WP_283203154.1">
    <property type="nucleotide sequence ID" value="NZ_JASGCB010000006.1"/>
</dbReference>
<evidence type="ECO:0000256" key="6">
    <source>
        <dbReference type="ARBA" id="ARBA00022827"/>
    </source>
</evidence>
<evidence type="ECO:0000313" key="11">
    <source>
        <dbReference type="EMBL" id="MDI9259602.1"/>
    </source>
</evidence>
<dbReference type="EMBL" id="JASGCB010000006">
    <property type="protein sequence ID" value="MDI9259602.1"/>
    <property type="molecule type" value="Genomic_DNA"/>
</dbReference>
<sequence length="498" mass="55540">MRQKRIVVIGSGFGGLAAAVRLQARGFQVDLFERLPEPGGRARTFHVGDYAFDGGPTVVTAPFLLEELFQLTGKRLDRAVELLPVDPFYKLFDARGNTLSYNGDPAHVLPQVEAIHPPDADGYLAFLRAAEPLLQKGFIELGAEPFLRLSDMARVAPDLAKLRAYESVYRFVGRYIQHPFLRQCFTFHPLFIGGNPLKASAIYAMIHLIEQRWGVWYPRGGMRSLVDALAALFGDLGGRLHLGTPVDRILVSGGRAAGVVAAGERIPADAVVSNADAATTYLKLVEQTPPRVRRHLTRSHYSMSLAVWYYGLATDQVPDALAHHNIVFGPRYEDLIRDIFERKVIADDFSLYLHVPSRTDPSAAPPGKQALYVLVPVPNLASTISWDDELQRLEERVLSLIEARFWPGFRRFIEVRHRIDPFYFAHDLGTYLGTGFSLEPRLMQSAWFRPHNKSPFIRGLYLVGAGTHPGAGIPGVLLSAKIAEKIVVRDMEEVDRRA</sequence>
<accession>A0ABT6XWX3</accession>
<reference evidence="11 12" key="1">
    <citation type="submission" date="2023-04" db="EMBL/GenBank/DDBJ databases">
        <title>A. sendaiensis sub sp. chiapanensis a novel subspecie with specific adaptation in bacterial cell wall isolated from an active volcano.</title>
        <authorList>
            <person name="Alvarez Gutierrez P.E."/>
            <person name="Ortiz Cortes L.Y."/>
        </authorList>
    </citation>
    <scope>NUCLEOTIDE SEQUENCE [LARGE SCALE GENOMIC DNA]</scope>
    <source>
        <strain evidence="11 12">PA2</strain>
    </source>
</reference>
<organism evidence="11 12">
    <name type="scientific">Alicyclobacillus sendaiensis PA2</name>
    <dbReference type="NCBI Taxonomy" id="3029425"/>
    <lineage>
        <taxon>Bacteria</taxon>
        <taxon>Bacillati</taxon>
        <taxon>Bacillota</taxon>
        <taxon>Bacilli</taxon>
        <taxon>Bacillales</taxon>
        <taxon>Alicyclobacillaceae</taxon>
        <taxon>Alicyclobacillus</taxon>
    </lineage>
</organism>
<keyword evidence="7 9" id="KW-0560">Oxidoreductase</keyword>
<keyword evidence="12" id="KW-1185">Reference proteome</keyword>
<dbReference type="Gene3D" id="3.50.50.60">
    <property type="entry name" value="FAD/NAD(P)-binding domain"/>
    <property type="match status" value="3"/>
</dbReference>
<proteinExistence type="inferred from homology"/>
<feature type="domain" description="Amine oxidase" evidence="10">
    <location>
        <begin position="14"/>
        <end position="483"/>
    </location>
</feature>
<evidence type="ECO:0000256" key="3">
    <source>
        <dbReference type="ARBA" id="ARBA00006046"/>
    </source>
</evidence>
<dbReference type="InterPro" id="IPR036188">
    <property type="entry name" value="FAD/NAD-bd_sf"/>
</dbReference>
<evidence type="ECO:0000313" key="12">
    <source>
        <dbReference type="Proteomes" id="UP001529245"/>
    </source>
</evidence>
<name>A0ABT6XWX3_ALISE</name>
<dbReference type="InterPro" id="IPR002937">
    <property type="entry name" value="Amino_oxidase"/>
</dbReference>
<evidence type="ECO:0000256" key="2">
    <source>
        <dbReference type="ARBA" id="ARBA00004829"/>
    </source>
</evidence>
<dbReference type="InterPro" id="IPR014105">
    <property type="entry name" value="Carotenoid/retinoid_OxRdtase"/>
</dbReference>
<dbReference type="SUPFAM" id="SSF51905">
    <property type="entry name" value="FAD/NAD(P)-binding domain"/>
    <property type="match status" value="1"/>
</dbReference>
<dbReference type="Pfam" id="PF01593">
    <property type="entry name" value="Amino_oxidase"/>
    <property type="match status" value="1"/>
</dbReference>
<comment type="pathway">
    <text evidence="2 9">Carotenoid biosynthesis.</text>
</comment>
<evidence type="ECO:0000256" key="9">
    <source>
        <dbReference type="RuleBase" id="RU362075"/>
    </source>
</evidence>
<evidence type="ECO:0000256" key="8">
    <source>
        <dbReference type="ARBA" id="ARBA00031986"/>
    </source>
</evidence>
<evidence type="ECO:0000256" key="4">
    <source>
        <dbReference type="ARBA" id="ARBA00022630"/>
    </source>
</evidence>
<protein>
    <recommendedName>
        <fullName evidence="8">Phytoene dehydrogenase</fullName>
    </recommendedName>
</protein>
<evidence type="ECO:0000256" key="5">
    <source>
        <dbReference type="ARBA" id="ARBA00022746"/>
    </source>
</evidence>
<dbReference type="InterPro" id="IPR008150">
    <property type="entry name" value="Phytoene_DH_bac_CS"/>
</dbReference>
<comment type="caution">
    <text evidence="11">The sequence shown here is derived from an EMBL/GenBank/DDBJ whole genome shotgun (WGS) entry which is preliminary data.</text>
</comment>
<keyword evidence="6" id="KW-0274">FAD</keyword>
<evidence type="ECO:0000256" key="1">
    <source>
        <dbReference type="ARBA" id="ARBA00001974"/>
    </source>
</evidence>
<keyword evidence="5 9" id="KW-0125">Carotenoid biosynthesis</keyword>
<dbReference type="NCBIfam" id="TIGR02734">
    <property type="entry name" value="crtI_fam"/>
    <property type="match status" value="1"/>
</dbReference>
<dbReference type="PRINTS" id="PR00419">
    <property type="entry name" value="ADXRDTASE"/>
</dbReference>
<evidence type="ECO:0000256" key="7">
    <source>
        <dbReference type="ARBA" id="ARBA00023002"/>
    </source>
</evidence>
<dbReference type="PANTHER" id="PTHR43734:SF3">
    <property type="entry name" value="B-CAROTENE KETOLASE"/>
    <property type="match status" value="1"/>
</dbReference>
<comment type="similarity">
    <text evidence="3 9">Belongs to the carotenoid/retinoid oxidoreductase family.</text>
</comment>
<keyword evidence="4" id="KW-0285">Flavoprotein</keyword>
<dbReference type="PROSITE" id="PS00982">
    <property type="entry name" value="PHYTOENE_DH"/>
    <property type="match status" value="1"/>
</dbReference>
<evidence type="ECO:0000259" key="10">
    <source>
        <dbReference type="Pfam" id="PF01593"/>
    </source>
</evidence>
<comment type="cofactor">
    <cofactor evidence="1">
        <name>FAD</name>
        <dbReference type="ChEBI" id="CHEBI:57692"/>
    </cofactor>
</comment>
<dbReference type="PANTHER" id="PTHR43734">
    <property type="entry name" value="PHYTOENE DESATURASE"/>
    <property type="match status" value="1"/>
</dbReference>
<dbReference type="GO" id="GO:0016491">
    <property type="term" value="F:oxidoreductase activity"/>
    <property type="evidence" value="ECO:0007669"/>
    <property type="project" value="UniProtKB-KW"/>
</dbReference>